<keyword evidence="1" id="KW-0812">Transmembrane</keyword>
<evidence type="ECO:0000313" key="3">
    <source>
        <dbReference type="Proteomes" id="UP000229370"/>
    </source>
</evidence>
<sequence>MDLGQLINNQGLLGFFFKSFTLVFSVIYLLYAVVIYKQTQVMDKTLTTGGGKLIVFISFLQIILSFFIILLAIGFI</sequence>
<organism evidence="2 3">
    <name type="scientific">Candidatus Roizmanbacteria bacterium CG_4_8_14_3_um_filter_36_10</name>
    <dbReference type="NCBI Taxonomy" id="1974834"/>
    <lineage>
        <taxon>Bacteria</taxon>
        <taxon>Candidatus Roizmaniibacteriota</taxon>
    </lineage>
</organism>
<keyword evidence="1" id="KW-1133">Transmembrane helix</keyword>
<feature type="transmembrane region" description="Helical" evidence="1">
    <location>
        <begin position="12"/>
        <end position="33"/>
    </location>
</feature>
<dbReference type="Pfam" id="PF18901">
    <property type="entry name" value="DUF5657"/>
    <property type="match status" value="1"/>
</dbReference>
<reference evidence="3" key="1">
    <citation type="submission" date="2017-09" db="EMBL/GenBank/DDBJ databases">
        <title>Depth-based differentiation of microbial function through sediment-hosted aquifers and enrichment of novel symbionts in the deep terrestrial subsurface.</title>
        <authorList>
            <person name="Probst A.J."/>
            <person name="Ladd B."/>
            <person name="Jarett J.K."/>
            <person name="Geller-Mcgrath D.E."/>
            <person name="Sieber C.M.K."/>
            <person name="Emerson J.B."/>
            <person name="Anantharaman K."/>
            <person name="Thomas B.C."/>
            <person name="Malmstrom R."/>
            <person name="Stieglmeier M."/>
            <person name="Klingl A."/>
            <person name="Woyke T."/>
            <person name="Ryan C.M."/>
            <person name="Banfield J.F."/>
        </authorList>
    </citation>
    <scope>NUCLEOTIDE SEQUENCE [LARGE SCALE GENOMIC DNA]</scope>
</reference>
<gene>
    <name evidence="2" type="ORF">CO007_00990</name>
</gene>
<protein>
    <submittedName>
        <fullName evidence="2">Uncharacterized protein</fullName>
    </submittedName>
</protein>
<evidence type="ECO:0000313" key="2">
    <source>
        <dbReference type="EMBL" id="PJC82156.1"/>
    </source>
</evidence>
<comment type="caution">
    <text evidence="2">The sequence shown here is derived from an EMBL/GenBank/DDBJ whole genome shotgun (WGS) entry which is preliminary data.</text>
</comment>
<evidence type="ECO:0000256" key="1">
    <source>
        <dbReference type="SAM" id="Phobius"/>
    </source>
</evidence>
<keyword evidence="1" id="KW-0472">Membrane</keyword>
<feature type="transmembrane region" description="Helical" evidence="1">
    <location>
        <begin position="53"/>
        <end position="75"/>
    </location>
</feature>
<dbReference type="EMBL" id="PFQK01000022">
    <property type="protein sequence ID" value="PJC82156.1"/>
    <property type="molecule type" value="Genomic_DNA"/>
</dbReference>
<proteinExistence type="predicted"/>
<dbReference type="Proteomes" id="UP000229370">
    <property type="component" value="Unassembled WGS sequence"/>
</dbReference>
<dbReference type="InterPro" id="IPR043716">
    <property type="entry name" value="DUF5657"/>
</dbReference>
<accession>A0A2M8GNN4</accession>
<dbReference type="AlphaFoldDB" id="A0A2M8GNN4"/>
<name>A0A2M8GNN4_9BACT</name>